<protein>
    <recommendedName>
        <fullName evidence="3">Regulation of enolase 1</fullName>
    </recommendedName>
</protein>
<dbReference type="Proteomes" id="UP000192900">
    <property type="component" value="Chromosome"/>
</dbReference>
<dbReference type="PANTHER" id="PTHR35332">
    <property type="entry name" value="REGULATION OF ENOLASE PROTEIN 1"/>
    <property type="match status" value="1"/>
</dbReference>
<dbReference type="Pfam" id="PF07081">
    <property type="entry name" value="DUF1349"/>
    <property type="match status" value="1"/>
</dbReference>
<organism evidence="1 2">
    <name type="scientific">Pantoea alhagi</name>
    <dbReference type="NCBI Taxonomy" id="1891675"/>
    <lineage>
        <taxon>Bacteria</taxon>
        <taxon>Pseudomonadati</taxon>
        <taxon>Pseudomonadota</taxon>
        <taxon>Gammaproteobacteria</taxon>
        <taxon>Enterobacterales</taxon>
        <taxon>Erwiniaceae</taxon>
        <taxon>Pantoea</taxon>
    </lineage>
</organism>
<dbReference type="SUPFAM" id="SSF49899">
    <property type="entry name" value="Concanavalin A-like lectins/glucanases"/>
    <property type="match status" value="1"/>
</dbReference>
<dbReference type="InterPro" id="IPR009784">
    <property type="entry name" value="DUF1349"/>
</dbReference>
<dbReference type="STRING" id="1891675.B1H58_03220"/>
<name>A0A1W6B1Z9_9GAMM</name>
<dbReference type="OrthoDB" id="9814707at2"/>
<dbReference type="AlphaFoldDB" id="A0A1W6B1Z9"/>
<reference evidence="1 2" key="1">
    <citation type="submission" date="2017-02" db="EMBL/GenBank/DDBJ databases">
        <title>Complete genome sequence of the drought resistance-promoting endophyte Pantoea alhagi LTYR-11Z.</title>
        <authorList>
            <person name="Zhang L."/>
        </authorList>
    </citation>
    <scope>NUCLEOTIDE SEQUENCE [LARGE SCALE GENOMIC DNA]</scope>
    <source>
        <strain evidence="1 2">LTYR-11Z</strain>
    </source>
</reference>
<dbReference type="KEGG" id="palh:B1H58_03220"/>
<proteinExistence type="predicted"/>
<evidence type="ECO:0000313" key="2">
    <source>
        <dbReference type="Proteomes" id="UP000192900"/>
    </source>
</evidence>
<dbReference type="InterPro" id="IPR013320">
    <property type="entry name" value="ConA-like_dom_sf"/>
</dbReference>
<evidence type="ECO:0008006" key="3">
    <source>
        <dbReference type="Google" id="ProtNLM"/>
    </source>
</evidence>
<dbReference type="Gene3D" id="2.60.120.200">
    <property type="match status" value="1"/>
</dbReference>
<dbReference type="PIRSF" id="PIRSF022704">
    <property type="entry name" value="UCP022704"/>
    <property type="match status" value="1"/>
</dbReference>
<dbReference type="PANTHER" id="PTHR35332:SF2">
    <property type="entry name" value="REGULATION OF ENOLASE PROTEIN 1"/>
    <property type="match status" value="1"/>
</dbReference>
<evidence type="ECO:0000313" key="1">
    <source>
        <dbReference type="EMBL" id="ARJ41107.1"/>
    </source>
</evidence>
<accession>A0A1W6B1Z9</accession>
<dbReference type="InterPro" id="IPR015987">
    <property type="entry name" value="UCP022704"/>
</dbReference>
<gene>
    <name evidence="1" type="ORF">B1H58_03220</name>
</gene>
<dbReference type="EMBL" id="CP019706">
    <property type="protein sequence ID" value="ARJ41107.1"/>
    <property type="molecule type" value="Genomic_DNA"/>
</dbReference>
<sequence length="190" mass="21996">MPQFHWINEPAIWRNENDQLTVVTDGQTDFWRETWYGFTRFSGHFWGCEVQEDFTFQARIRADFHTLYDQAGIMFMVDEQHWLKAGIEYNDGQAAIGSVLTQGGSDWATGSFNGDARDFWMRLTLRDDCLRLQYSADGLIWPLLRLCRIVKTRRYQVGVMCCTPERAGLNVNFSEISLTPPNGKALHDLS</sequence>
<keyword evidence="2" id="KW-1185">Reference proteome</keyword>